<evidence type="ECO:0000256" key="4">
    <source>
        <dbReference type="ARBA" id="ARBA00023136"/>
    </source>
</evidence>
<reference evidence="6 7" key="1">
    <citation type="journal article" date="2013" name="Int. J. Syst. Evol. Microbiol.">
        <title>Celerinatantimonas yamalensis sp. nov., a cold-adapted diazotrophic bacterium from a cold permafrost brine.</title>
        <authorList>
            <person name="Shcherbakova V."/>
            <person name="Chuvilskaya N."/>
            <person name="Rivkina E."/>
            <person name="Demidov N."/>
            <person name="Uchaeva V."/>
            <person name="Suetin S."/>
            <person name="Suzina N."/>
            <person name="Gilichinsky D."/>
        </authorList>
    </citation>
    <scope>NUCLEOTIDE SEQUENCE [LARGE SCALE GENOMIC DNA]</scope>
    <source>
        <strain evidence="6 7">C7</strain>
    </source>
</reference>
<feature type="transmembrane region" description="Helical" evidence="5">
    <location>
        <begin position="45"/>
        <end position="65"/>
    </location>
</feature>
<evidence type="ECO:0000256" key="3">
    <source>
        <dbReference type="ARBA" id="ARBA00022989"/>
    </source>
</evidence>
<keyword evidence="4 5" id="KW-0472">Membrane</keyword>
<feature type="transmembrane region" description="Helical" evidence="5">
    <location>
        <begin position="12"/>
        <end position="33"/>
    </location>
</feature>
<organism evidence="6 7">
    <name type="scientific">Celerinatantimonas yamalensis</name>
    <dbReference type="NCBI Taxonomy" id="559956"/>
    <lineage>
        <taxon>Bacteria</taxon>
        <taxon>Pseudomonadati</taxon>
        <taxon>Pseudomonadota</taxon>
        <taxon>Gammaproteobacteria</taxon>
        <taxon>Celerinatantimonadaceae</taxon>
        <taxon>Celerinatantimonas</taxon>
    </lineage>
</organism>
<proteinExistence type="predicted"/>
<name>A0ABW9G345_9GAMM</name>
<evidence type="ECO:0000313" key="7">
    <source>
        <dbReference type="Proteomes" id="UP001629953"/>
    </source>
</evidence>
<keyword evidence="3 5" id="KW-1133">Transmembrane helix</keyword>
<dbReference type="EMBL" id="JBEQCT010000001">
    <property type="protein sequence ID" value="MFM2484085.1"/>
    <property type="molecule type" value="Genomic_DNA"/>
</dbReference>
<evidence type="ECO:0000256" key="5">
    <source>
        <dbReference type="SAM" id="Phobius"/>
    </source>
</evidence>
<keyword evidence="2 5" id="KW-0812">Transmembrane</keyword>
<accession>A0ABW9G345</accession>
<keyword evidence="7" id="KW-1185">Reference proteome</keyword>
<evidence type="ECO:0000256" key="2">
    <source>
        <dbReference type="ARBA" id="ARBA00022692"/>
    </source>
</evidence>
<dbReference type="Pfam" id="PF07869">
    <property type="entry name" value="DUF1656"/>
    <property type="match status" value="1"/>
</dbReference>
<dbReference type="RefSeq" id="WP_408622225.1">
    <property type="nucleotide sequence ID" value="NZ_JBEQCT010000001.1"/>
</dbReference>
<evidence type="ECO:0000313" key="6">
    <source>
        <dbReference type="EMBL" id="MFM2484085.1"/>
    </source>
</evidence>
<sequence>MFQNITLGGLLFSPLVIFIPIAFVLSAITRLILHKLHIHQYIWKVAWFEVASFVCYLAITVYLLGGVTYS</sequence>
<dbReference type="InterPro" id="IPR012451">
    <property type="entry name" value="DUF1656"/>
</dbReference>
<evidence type="ECO:0000256" key="1">
    <source>
        <dbReference type="ARBA" id="ARBA00022475"/>
    </source>
</evidence>
<protein>
    <submittedName>
        <fullName evidence="6">DUF1656 domain-containing protein</fullName>
    </submittedName>
</protein>
<comment type="caution">
    <text evidence="6">The sequence shown here is derived from an EMBL/GenBank/DDBJ whole genome shotgun (WGS) entry which is preliminary data.</text>
</comment>
<gene>
    <name evidence="6" type="ORF">ABUE30_03235</name>
</gene>
<dbReference type="Proteomes" id="UP001629953">
    <property type="component" value="Unassembled WGS sequence"/>
</dbReference>
<keyword evidence="1" id="KW-1003">Cell membrane</keyword>